<reference evidence="1" key="2">
    <citation type="submission" date="2020-09" db="EMBL/GenBank/DDBJ databases">
        <authorList>
            <person name="Sun Q."/>
            <person name="Ohkuma M."/>
        </authorList>
    </citation>
    <scope>NUCLEOTIDE SEQUENCE</scope>
    <source>
        <strain evidence="1">JCM 3086</strain>
    </source>
</reference>
<evidence type="ECO:0000313" key="2">
    <source>
        <dbReference type="Proteomes" id="UP000657574"/>
    </source>
</evidence>
<organism evidence="1 2">
    <name type="scientific">Streptomyces brasiliensis</name>
    <dbReference type="NCBI Taxonomy" id="1954"/>
    <lineage>
        <taxon>Bacteria</taxon>
        <taxon>Bacillati</taxon>
        <taxon>Actinomycetota</taxon>
        <taxon>Actinomycetes</taxon>
        <taxon>Kitasatosporales</taxon>
        <taxon>Streptomycetaceae</taxon>
        <taxon>Streptomyces</taxon>
    </lineage>
</organism>
<reference evidence="1" key="1">
    <citation type="journal article" date="2014" name="Int. J. Syst. Evol. Microbiol.">
        <title>Complete genome sequence of Corynebacterium casei LMG S-19264T (=DSM 44701T), isolated from a smear-ripened cheese.</title>
        <authorList>
            <consortium name="US DOE Joint Genome Institute (JGI-PGF)"/>
            <person name="Walter F."/>
            <person name="Albersmeier A."/>
            <person name="Kalinowski J."/>
            <person name="Ruckert C."/>
        </authorList>
    </citation>
    <scope>NUCLEOTIDE SEQUENCE</scope>
    <source>
        <strain evidence="1">JCM 3086</strain>
    </source>
</reference>
<name>A0A917KQW9_9ACTN</name>
<dbReference type="AlphaFoldDB" id="A0A917KQW9"/>
<dbReference type="Proteomes" id="UP000657574">
    <property type="component" value="Unassembled WGS sequence"/>
</dbReference>
<accession>A0A917KQW9</accession>
<sequence length="40" mass="4395">MWQACGVLVAFTAGALALTAVSARRRQVWTLDRVHPELSL</sequence>
<comment type="caution">
    <text evidence="1">The sequence shown here is derived from an EMBL/GenBank/DDBJ whole genome shotgun (WGS) entry which is preliminary data.</text>
</comment>
<keyword evidence="2" id="KW-1185">Reference proteome</keyword>
<evidence type="ECO:0000313" key="1">
    <source>
        <dbReference type="EMBL" id="GGJ25145.1"/>
    </source>
</evidence>
<protein>
    <submittedName>
        <fullName evidence="1">Uncharacterized protein</fullName>
    </submittedName>
</protein>
<dbReference type="EMBL" id="BMQA01000012">
    <property type="protein sequence ID" value="GGJ25145.1"/>
    <property type="molecule type" value="Genomic_DNA"/>
</dbReference>
<proteinExistence type="predicted"/>
<gene>
    <name evidence="1" type="ORF">GCM10010121_040260</name>
</gene>